<dbReference type="GO" id="GO:0019441">
    <property type="term" value="P:L-tryptophan catabolic process to kynurenine"/>
    <property type="evidence" value="ECO:0007669"/>
    <property type="project" value="InterPro"/>
</dbReference>
<dbReference type="Gene3D" id="3.50.30.50">
    <property type="entry name" value="Putative cyclase"/>
    <property type="match status" value="1"/>
</dbReference>
<dbReference type="STRING" id="454130.A0A0U5FXJ0"/>
<comment type="similarity">
    <text evidence="1">Belongs to the Cyclase 1 superfamily.</text>
</comment>
<name>A0A0U5FXJ0_ASPCI</name>
<keyword evidence="3" id="KW-1185">Reference proteome</keyword>
<evidence type="ECO:0000313" key="3">
    <source>
        <dbReference type="Proteomes" id="UP000054771"/>
    </source>
</evidence>
<dbReference type="SUPFAM" id="SSF102198">
    <property type="entry name" value="Putative cyclase"/>
    <property type="match status" value="1"/>
</dbReference>
<dbReference type="Pfam" id="PF04199">
    <property type="entry name" value="Cyclase"/>
    <property type="match status" value="1"/>
</dbReference>
<accession>A0A0U5FXJ0</accession>
<protein>
    <recommendedName>
        <fullName evidence="4">Cyclase</fullName>
    </recommendedName>
</protein>
<sequence length="330" mass="36435">MSSPLAVPIPPFDDLPLRPGDPHHSAWGLWKNPALGALNHLTDEVVLRAAREEVRSGERVTVNLPLDSIKPALLGRVDFQQKLINKAPRVINDDVITFNTQTSTQWDSFRHFAYQEEGKFYNGVTQTDIHDTPNSTINGIDGWSEKAIAGRGVLVDYASWAAKQQKHQGHSTPTNNSGLTAHAITVADLEALLAESKVTLRTGDILFVRTGYLASYTALDKVGREKLVSSPHAWPGLEQSEEMVRWLWERQFAGIAGDNPGLEVVPPVNPTWQLHPILLAGWGTPIGELFDLEALAETCKRKQRWTFFVTSVPLVYRGVVASPPNGVAIF</sequence>
<evidence type="ECO:0008006" key="4">
    <source>
        <dbReference type="Google" id="ProtNLM"/>
    </source>
</evidence>
<reference evidence="3" key="1">
    <citation type="journal article" date="2016" name="Genome Announc.">
        <title>Draft genome sequences of fungus Aspergillus calidoustus.</title>
        <authorList>
            <person name="Horn F."/>
            <person name="Linde J."/>
            <person name="Mattern D.J."/>
            <person name="Walther G."/>
            <person name="Guthke R."/>
            <person name="Scherlach K."/>
            <person name="Martin K."/>
            <person name="Brakhage A.A."/>
            <person name="Petzke L."/>
            <person name="Valiante V."/>
        </authorList>
    </citation>
    <scope>NUCLEOTIDE SEQUENCE [LARGE SCALE GENOMIC DNA]</scope>
    <source>
        <strain evidence="3">SF006504</strain>
    </source>
</reference>
<dbReference type="PANTHER" id="PTHR34861">
    <property type="match status" value="1"/>
</dbReference>
<dbReference type="InterPro" id="IPR037175">
    <property type="entry name" value="KFase_sf"/>
</dbReference>
<dbReference type="EMBL" id="CDMC01000003">
    <property type="protein sequence ID" value="CEL03022.1"/>
    <property type="molecule type" value="Genomic_DNA"/>
</dbReference>
<organism evidence="2 3">
    <name type="scientific">Aspergillus calidoustus</name>
    <dbReference type="NCBI Taxonomy" id="454130"/>
    <lineage>
        <taxon>Eukaryota</taxon>
        <taxon>Fungi</taxon>
        <taxon>Dikarya</taxon>
        <taxon>Ascomycota</taxon>
        <taxon>Pezizomycotina</taxon>
        <taxon>Eurotiomycetes</taxon>
        <taxon>Eurotiomycetidae</taxon>
        <taxon>Eurotiales</taxon>
        <taxon>Aspergillaceae</taxon>
        <taxon>Aspergillus</taxon>
        <taxon>Aspergillus subgen. Nidulantes</taxon>
    </lineage>
</organism>
<dbReference type="AlphaFoldDB" id="A0A0U5FXJ0"/>
<dbReference type="PANTHER" id="PTHR34861:SF11">
    <property type="entry name" value="CYCLASE"/>
    <property type="match status" value="1"/>
</dbReference>
<dbReference type="GO" id="GO:0004061">
    <property type="term" value="F:arylformamidase activity"/>
    <property type="evidence" value="ECO:0007669"/>
    <property type="project" value="InterPro"/>
</dbReference>
<dbReference type="OrthoDB" id="5396at2759"/>
<evidence type="ECO:0000313" key="2">
    <source>
        <dbReference type="EMBL" id="CEL03022.1"/>
    </source>
</evidence>
<gene>
    <name evidence="2" type="ORF">ASPCAL04181</name>
</gene>
<dbReference type="InterPro" id="IPR007325">
    <property type="entry name" value="KFase/CYL"/>
</dbReference>
<evidence type="ECO:0000256" key="1">
    <source>
        <dbReference type="ARBA" id="ARBA00007865"/>
    </source>
</evidence>
<proteinExistence type="inferred from homology"/>
<dbReference type="Proteomes" id="UP000054771">
    <property type="component" value="Unassembled WGS sequence"/>
</dbReference>
<dbReference type="OMA" id="EGKFYNG"/>